<proteinExistence type="predicted"/>
<keyword evidence="2" id="KW-1185">Reference proteome</keyword>
<dbReference type="EMBL" id="ML979017">
    <property type="protein sequence ID" value="KAF1922700.1"/>
    <property type="molecule type" value="Genomic_DNA"/>
</dbReference>
<sequence length="75" mass="8920">MARKARGWRVEWIPCHSSFAPFRRIDILLRIMHTMYLDRSKLLIFAVTGVQIYRRKSRSRRTHCSHTLHVAKAKG</sequence>
<accession>A0A6A5R669</accession>
<dbReference type="GeneID" id="54347219"/>
<reference evidence="1" key="1">
    <citation type="journal article" date="2020" name="Stud. Mycol.">
        <title>101 Dothideomycetes genomes: a test case for predicting lifestyles and emergence of pathogens.</title>
        <authorList>
            <person name="Haridas S."/>
            <person name="Albert R."/>
            <person name="Binder M."/>
            <person name="Bloem J."/>
            <person name="Labutti K."/>
            <person name="Salamov A."/>
            <person name="Andreopoulos B."/>
            <person name="Baker S."/>
            <person name="Barry K."/>
            <person name="Bills G."/>
            <person name="Bluhm B."/>
            <person name="Cannon C."/>
            <person name="Castanera R."/>
            <person name="Culley D."/>
            <person name="Daum C."/>
            <person name="Ezra D."/>
            <person name="Gonzalez J."/>
            <person name="Henrissat B."/>
            <person name="Kuo A."/>
            <person name="Liang C."/>
            <person name="Lipzen A."/>
            <person name="Lutzoni F."/>
            <person name="Magnuson J."/>
            <person name="Mondo S."/>
            <person name="Nolan M."/>
            <person name="Ohm R."/>
            <person name="Pangilinan J."/>
            <person name="Park H.-J."/>
            <person name="Ramirez L."/>
            <person name="Alfaro M."/>
            <person name="Sun H."/>
            <person name="Tritt A."/>
            <person name="Yoshinaga Y."/>
            <person name="Zwiers L.-H."/>
            <person name="Turgeon B."/>
            <person name="Goodwin S."/>
            <person name="Spatafora J."/>
            <person name="Crous P."/>
            <person name="Grigoriev I."/>
        </authorList>
    </citation>
    <scope>NUCLEOTIDE SEQUENCE</scope>
    <source>
        <strain evidence="1">CBS 183.55</strain>
    </source>
</reference>
<name>A0A6A5R669_9PLEO</name>
<evidence type="ECO:0000313" key="1">
    <source>
        <dbReference type="EMBL" id="KAF1922700.1"/>
    </source>
</evidence>
<gene>
    <name evidence="1" type="ORF">M421DRAFT_350817</name>
</gene>
<dbReference type="AlphaFoldDB" id="A0A6A5R669"/>
<dbReference type="RefSeq" id="XP_033442953.1">
    <property type="nucleotide sequence ID" value="XM_033589572.1"/>
</dbReference>
<organism evidence="1 2">
    <name type="scientific">Didymella exigua CBS 183.55</name>
    <dbReference type="NCBI Taxonomy" id="1150837"/>
    <lineage>
        <taxon>Eukaryota</taxon>
        <taxon>Fungi</taxon>
        <taxon>Dikarya</taxon>
        <taxon>Ascomycota</taxon>
        <taxon>Pezizomycotina</taxon>
        <taxon>Dothideomycetes</taxon>
        <taxon>Pleosporomycetidae</taxon>
        <taxon>Pleosporales</taxon>
        <taxon>Pleosporineae</taxon>
        <taxon>Didymellaceae</taxon>
        <taxon>Didymella</taxon>
    </lineage>
</organism>
<evidence type="ECO:0000313" key="2">
    <source>
        <dbReference type="Proteomes" id="UP000800082"/>
    </source>
</evidence>
<protein>
    <submittedName>
        <fullName evidence="1">Uncharacterized protein</fullName>
    </submittedName>
</protein>
<dbReference type="Proteomes" id="UP000800082">
    <property type="component" value="Unassembled WGS sequence"/>
</dbReference>